<keyword evidence="2" id="KW-0560">Oxidoreductase</keyword>
<dbReference type="Gene3D" id="3.40.50.720">
    <property type="entry name" value="NAD(P)-binding Rossmann-like Domain"/>
    <property type="match status" value="1"/>
</dbReference>
<dbReference type="PRINTS" id="PR00081">
    <property type="entry name" value="GDHRDH"/>
</dbReference>
<feature type="domain" description="Ketoreductase" evidence="4">
    <location>
        <begin position="3"/>
        <end position="184"/>
    </location>
</feature>
<dbReference type="RefSeq" id="WP_264281577.1">
    <property type="nucleotide sequence ID" value="NZ_CP107006.1"/>
</dbReference>
<sequence>MKGTILITGATSGFGEACAMRFAREGYHLIITGRRQERLDALKEQLEKESGIQVLPLCFDVRDKAATQAAITSLTGAWREIDVLVNNAGLALSLTPIDEGDTDDWDTMLDTNVKGLLYVSKALIPLLKARGKGHIINIGSTAAKHVYAKGNVYCASKSAVDALSQGMRIDLLPYGIKVTAIHPGAAETEFSLVRFKGDQGKADDVYKGFTPLSGDDVADIVFYCSTLPKHVCINDLVVTPTAQANAYYVHKTNI</sequence>
<protein>
    <submittedName>
        <fullName evidence="5">SDR family NAD(P)-dependent oxidoreductase</fullName>
    </submittedName>
</protein>
<evidence type="ECO:0000256" key="1">
    <source>
        <dbReference type="ARBA" id="ARBA00006484"/>
    </source>
</evidence>
<evidence type="ECO:0000313" key="6">
    <source>
        <dbReference type="Proteomes" id="UP001162741"/>
    </source>
</evidence>
<keyword evidence="6" id="KW-1185">Reference proteome</keyword>
<dbReference type="PRINTS" id="PR00080">
    <property type="entry name" value="SDRFAMILY"/>
</dbReference>
<dbReference type="Proteomes" id="UP001162741">
    <property type="component" value="Chromosome"/>
</dbReference>
<dbReference type="EMBL" id="CP107006">
    <property type="protein sequence ID" value="UYQ93511.1"/>
    <property type="molecule type" value="Genomic_DNA"/>
</dbReference>
<dbReference type="PANTHER" id="PTHR42901">
    <property type="entry name" value="ALCOHOL DEHYDROGENASE"/>
    <property type="match status" value="1"/>
</dbReference>
<evidence type="ECO:0000259" key="4">
    <source>
        <dbReference type="SMART" id="SM00822"/>
    </source>
</evidence>
<dbReference type="InterPro" id="IPR002347">
    <property type="entry name" value="SDR_fam"/>
</dbReference>
<comment type="similarity">
    <text evidence="1 3">Belongs to the short-chain dehydrogenases/reductases (SDR) family.</text>
</comment>
<evidence type="ECO:0000256" key="2">
    <source>
        <dbReference type="ARBA" id="ARBA00023002"/>
    </source>
</evidence>
<reference evidence="5" key="1">
    <citation type="submission" date="2022-10" db="EMBL/GenBank/DDBJ databases">
        <title>Chitinophaga sp. nov., isolated from soil.</title>
        <authorList>
            <person name="Jeon C.O."/>
        </authorList>
    </citation>
    <scope>NUCLEOTIDE SEQUENCE</scope>
    <source>
        <strain evidence="5">R8</strain>
    </source>
</reference>
<gene>
    <name evidence="5" type="ORF">MKQ68_00155</name>
</gene>
<proteinExistence type="inferred from homology"/>
<accession>A0ABY6J277</accession>
<evidence type="ECO:0000313" key="5">
    <source>
        <dbReference type="EMBL" id="UYQ93511.1"/>
    </source>
</evidence>
<dbReference type="InterPro" id="IPR020904">
    <property type="entry name" value="Sc_DH/Rdtase_CS"/>
</dbReference>
<dbReference type="InterPro" id="IPR036291">
    <property type="entry name" value="NAD(P)-bd_dom_sf"/>
</dbReference>
<dbReference type="PROSITE" id="PS00061">
    <property type="entry name" value="ADH_SHORT"/>
    <property type="match status" value="1"/>
</dbReference>
<dbReference type="SMART" id="SM00822">
    <property type="entry name" value="PKS_KR"/>
    <property type="match status" value="1"/>
</dbReference>
<dbReference type="Pfam" id="PF00106">
    <property type="entry name" value="adh_short"/>
    <property type="match status" value="1"/>
</dbReference>
<dbReference type="InterPro" id="IPR057326">
    <property type="entry name" value="KR_dom"/>
</dbReference>
<evidence type="ECO:0000256" key="3">
    <source>
        <dbReference type="RuleBase" id="RU000363"/>
    </source>
</evidence>
<dbReference type="PANTHER" id="PTHR42901:SF1">
    <property type="entry name" value="ALCOHOL DEHYDROGENASE"/>
    <property type="match status" value="1"/>
</dbReference>
<organism evidence="5 6">
    <name type="scientific">Chitinophaga horti</name>
    <dbReference type="NCBI Taxonomy" id="2920382"/>
    <lineage>
        <taxon>Bacteria</taxon>
        <taxon>Pseudomonadati</taxon>
        <taxon>Bacteroidota</taxon>
        <taxon>Chitinophagia</taxon>
        <taxon>Chitinophagales</taxon>
        <taxon>Chitinophagaceae</taxon>
        <taxon>Chitinophaga</taxon>
    </lineage>
</organism>
<dbReference type="SUPFAM" id="SSF51735">
    <property type="entry name" value="NAD(P)-binding Rossmann-fold domains"/>
    <property type="match status" value="1"/>
</dbReference>
<name>A0ABY6J277_9BACT</name>